<dbReference type="PANTHER" id="PTHR10989:SF16">
    <property type="entry name" value="AT02829P-RELATED"/>
    <property type="match status" value="1"/>
</dbReference>
<feature type="transmembrane region" description="Helical" evidence="5">
    <location>
        <begin position="116"/>
        <end position="132"/>
    </location>
</feature>
<evidence type="ECO:0000256" key="2">
    <source>
        <dbReference type="ARBA" id="ARBA00022692"/>
    </source>
</evidence>
<protein>
    <recommendedName>
        <fullName evidence="8">FAR-17a/AIG1-like protein</fullName>
    </recommendedName>
</protein>
<feature type="transmembrane region" description="Helical" evidence="5">
    <location>
        <begin position="180"/>
        <end position="198"/>
    </location>
</feature>
<accession>A0A4Y7QIA8</accession>
<name>A0A4Y7QIA8_9AGAM</name>
<dbReference type="OrthoDB" id="1898221at2759"/>
<keyword evidence="4 5" id="KW-0472">Membrane</keyword>
<dbReference type="Proteomes" id="UP000294933">
    <property type="component" value="Unassembled WGS sequence"/>
</dbReference>
<keyword evidence="7" id="KW-1185">Reference proteome</keyword>
<feature type="transmembrane region" description="Helical" evidence="5">
    <location>
        <begin position="144"/>
        <end position="160"/>
    </location>
</feature>
<gene>
    <name evidence="6" type="ORF">BD410DRAFT_782456</name>
</gene>
<evidence type="ECO:0000256" key="1">
    <source>
        <dbReference type="ARBA" id="ARBA00004127"/>
    </source>
</evidence>
<evidence type="ECO:0000313" key="7">
    <source>
        <dbReference type="Proteomes" id="UP000294933"/>
    </source>
</evidence>
<keyword evidence="3 5" id="KW-1133">Transmembrane helix</keyword>
<evidence type="ECO:0000313" key="6">
    <source>
        <dbReference type="EMBL" id="TDL27363.1"/>
    </source>
</evidence>
<dbReference type="AlphaFoldDB" id="A0A4Y7QIA8"/>
<dbReference type="VEuPathDB" id="FungiDB:BD410DRAFT_782456"/>
<evidence type="ECO:0000256" key="5">
    <source>
        <dbReference type="SAM" id="Phobius"/>
    </source>
</evidence>
<dbReference type="PANTHER" id="PTHR10989">
    <property type="entry name" value="ANDROGEN-INDUCED PROTEIN 1-RELATED"/>
    <property type="match status" value="1"/>
</dbReference>
<keyword evidence="2 5" id="KW-0812">Transmembrane</keyword>
<comment type="subcellular location">
    <subcellularLocation>
        <location evidence="1">Endomembrane system</location>
        <topology evidence="1">Multi-pass membrane protein</topology>
    </subcellularLocation>
</comment>
<dbReference type="EMBL" id="ML170159">
    <property type="protein sequence ID" value="TDL27363.1"/>
    <property type="molecule type" value="Genomic_DNA"/>
</dbReference>
<sequence>MAWGYLGLNSLPLDAWIKKQKGGHFQYLTIQGLAIAWLTMMASLACDLFPSNSGIRRFKRALFMIALPLAVVISTIYWTLITLLPSLILQADQTQSEPTSAAPELSLMRIPLRVDLALHATPALTLLANFFLFETRYSIAETKYPAAIVTTLYGIFYALWVEYCAKHNGHFPYPFLEHPLRGRLLVYSGASLLALLSFRAINSMHPRYPYPLTQEKFVEKEGGHTPQNGWR</sequence>
<evidence type="ECO:0000256" key="3">
    <source>
        <dbReference type="ARBA" id="ARBA00022989"/>
    </source>
</evidence>
<proteinExistence type="predicted"/>
<feature type="transmembrane region" description="Helical" evidence="5">
    <location>
        <begin position="61"/>
        <end position="80"/>
    </location>
</feature>
<evidence type="ECO:0008006" key="8">
    <source>
        <dbReference type="Google" id="ProtNLM"/>
    </source>
</evidence>
<dbReference type="Pfam" id="PF04750">
    <property type="entry name" value="Far-17a_AIG1"/>
    <property type="match status" value="1"/>
</dbReference>
<reference evidence="6 7" key="1">
    <citation type="submission" date="2018-06" db="EMBL/GenBank/DDBJ databases">
        <title>A transcriptomic atlas of mushroom development highlights an independent origin of complex multicellularity.</title>
        <authorList>
            <consortium name="DOE Joint Genome Institute"/>
            <person name="Krizsan K."/>
            <person name="Almasi E."/>
            <person name="Merenyi Z."/>
            <person name="Sahu N."/>
            <person name="Viragh M."/>
            <person name="Koszo T."/>
            <person name="Mondo S."/>
            <person name="Kiss B."/>
            <person name="Balint B."/>
            <person name="Kues U."/>
            <person name="Barry K."/>
            <person name="Hegedus J.C."/>
            <person name="Henrissat B."/>
            <person name="Johnson J."/>
            <person name="Lipzen A."/>
            <person name="Ohm R."/>
            <person name="Nagy I."/>
            <person name="Pangilinan J."/>
            <person name="Yan J."/>
            <person name="Xiong Y."/>
            <person name="Grigoriev I.V."/>
            <person name="Hibbett D.S."/>
            <person name="Nagy L.G."/>
        </authorList>
    </citation>
    <scope>NUCLEOTIDE SEQUENCE [LARGE SCALE GENOMIC DNA]</scope>
    <source>
        <strain evidence="6 7">SZMC22713</strain>
    </source>
</reference>
<organism evidence="6 7">
    <name type="scientific">Rickenella mellea</name>
    <dbReference type="NCBI Taxonomy" id="50990"/>
    <lineage>
        <taxon>Eukaryota</taxon>
        <taxon>Fungi</taxon>
        <taxon>Dikarya</taxon>
        <taxon>Basidiomycota</taxon>
        <taxon>Agaricomycotina</taxon>
        <taxon>Agaricomycetes</taxon>
        <taxon>Hymenochaetales</taxon>
        <taxon>Rickenellaceae</taxon>
        <taxon>Rickenella</taxon>
    </lineage>
</organism>
<feature type="transmembrane region" description="Helical" evidence="5">
    <location>
        <begin position="28"/>
        <end position="49"/>
    </location>
</feature>
<dbReference type="GO" id="GO:0012505">
    <property type="term" value="C:endomembrane system"/>
    <property type="evidence" value="ECO:0007669"/>
    <property type="project" value="UniProtKB-SubCell"/>
</dbReference>
<evidence type="ECO:0000256" key="4">
    <source>
        <dbReference type="ARBA" id="ARBA00023136"/>
    </source>
</evidence>
<dbReference type="InterPro" id="IPR006838">
    <property type="entry name" value="ADTRP_AIG1"/>
</dbReference>
<dbReference type="GO" id="GO:0016020">
    <property type="term" value="C:membrane"/>
    <property type="evidence" value="ECO:0007669"/>
    <property type="project" value="InterPro"/>
</dbReference>